<dbReference type="NCBIfam" id="TIGR00174">
    <property type="entry name" value="miaA"/>
    <property type="match status" value="1"/>
</dbReference>
<comment type="similarity">
    <text evidence="3 10 13">Belongs to the IPP transferase family.</text>
</comment>
<comment type="cofactor">
    <cofactor evidence="1 10">
        <name>Mg(2+)</name>
        <dbReference type="ChEBI" id="CHEBI:18420"/>
    </cofactor>
</comment>
<comment type="function">
    <text evidence="2 10 12">Catalyzes the transfer of a dimethylallyl group onto the adenine at position 37 in tRNAs that read codons beginning with uridine, leading to the formation of N6-(dimethylallyl)adenosine (i(6)A).</text>
</comment>
<accession>A0A0H4J0P7</accession>
<keyword evidence="4 10" id="KW-0808">Transferase</keyword>
<keyword evidence="7 10" id="KW-0067">ATP-binding</keyword>
<dbReference type="GO" id="GO:0052381">
    <property type="term" value="F:tRNA dimethylallyltransferase activity"/>
    <property type="evidence" value="ECO:0007669"/>
    <property type="project" value="UniProtKB-UniRule"/>
</dbReference>
<feature type="binding site" evidence="10">
    <location>
        <begin position="4"/>
        <end position="9"/>
    </location>
    <ligand>
        <name>substrate</name>
    </ligand>
</feature>
<dbReference type="EC" id="2.5.1.75" evidence="10"/>
<feature type="site" description="Interaction with substrate tRNA" evidence="10">
    <location>
        <position position="93"/>
    </location>
</feature>
<comment type="caution">
    <text evidence="10">Lacks conserved residue(s) required for the propagation of feature annotation.</text>
</comment>
<name>A0A0H4J0P7_9PROT</name>
<dbReference type="SUPFAM" id="SSF52540">
    <property type="entry name" value="P-loop containing nucleoside triphosphate hydrolases"/>
    <property type="match status" value="1"/>
</dbReference>
<evidence type="ECO:0000313" key="15">
    <source>
        <dbReference type="Proteomes" id="UP000066549"/>
    </source>
</evidence>
<dbReference type="GO" id="GO:0005524">
    <property type="term" value="F:ATP binding"/>
    <property type="evidence" value="ECO:0007669"/>
    <property type="project" value="UniProtKB-UniRule"/>
</dbReference>
<dbReference type="GO" id="GO:0006400">
    <property type="term" value="P:tRNA modification"/>
    <property type="evidence" value="ECO:0007669"/>
    <property type="project" value="TreeGrafter"/>
</dbReference>
<keyword evidence="8 10" id="KW-0460">Magnesium</keyword>
<evidence type="ECO:0000313" key="14">
    <source>
        <dbReference type="EMBL" id="AKO66379.1"/>
    </source>
</evidence>
<dbReference type="HAMAP" id="MF_00185">
    <property type="entry name" value="IPP_trans"/>
    <property type="match status" value="1"/>
</dbReference>
<dbReference type="AlphaFoldDB" id="A0A0H4J0P7"/>
<dbReference type="InterPro" id="IPR018022">
    <property type="entry name" value="IPT"/>
</dbReference>
<evidence type="ECO:0000256" key="7">
    <source>
        <dbReference type="ARBA" id="ARBA00022840"/>
    </source>
</evidence>
<evidence type="ECO:0000256" key="9">
    <source>
        <dbReference type="ARBA" id="ARBA00049563"/>
    </source>
</evidence>
<comment type="catalytic activity">
    <reaction evidence="9 10 11">
        <text>adenosine(37) in tRNA + dimethylallyl diphosphate = N(6)-dimethylallyladenosine(37) in tRNA + diphosphate</text>
        <dbReference type="Rhea" id="RHEA:26482"/>
        <dbReference type="Rhea" id="RHEA-COMP:10162"/>
        <dbReference type="Rhea" id="RHEA-COMP:10375"/>
        <dbReference type="ChEBI" id="CHEBI:33019"/>
        <dbReference type="ChEBI" id="CHEBI:57623"/>
        <dbReference type="ChEBI" id="CHEBI:74411"/>
        <dbReference type="ChEBI" id="CHEBI:74415"/>
        <dbReference type="EC" id="2.5.1.75"/>
    </reaction>
</comment>
<reference evidence="14 15" key="1">
    <citation type="submission" date="2015-03" db="EMBL/GenBank/DDBJ databases">
        <title>Comparative analysis of the OM43 clade including a novel species from Red Sea uncovers genomic and metabolic diversity among marine methylotrophs.</title>
        <authorList>
            <person name="Jimenez-Infante F."/>
            <person name="Ngugi D.K."/>
            <person name="Vinu M."/>
            <person name="Alam I."/>
            <person name="Kamau A."/>
            <person name="Blom J."/>
            <person name="Bajic V.B."/>
            <person name="Stingl U."/>
        </authorList>
    </citation>
    <scope>NUCLEOTIDE SEQUENCE [LARGE SCALE GENOMIC DNA]</scope>
    <source>
        <strain evidence="14 15">MBRSH7</strain>
    </source>
</reference>
<evidence type="ECO:0000256" key="11">
    <source>
        <dbReference type="RuleBase" id="RU003783"/>
    </source>
</evidence>
<sequence length="302" mass="34706">MGPTASGKTRIATQLFQELKLQLVNVDATQIYSDCNIGSAKLPADELKKYPHELISIISPCDNFSVDHFLNHYQQILNQLNGTGINPLLVGGTMMYFNAILNPLDDIPRSTPDVRKHVEELVNVNGLDWLAAKVMEVDPLSKIVNTDKQRLMRSYEVFLISDQPLSSFYNKNPKEDSTHDKDILKIALVPNDRKKLHDAISLRTKTMLEEGLVEEVEGLFVKYPELSWNSNSMRSIGYRQVGMFLRGEIKQEELFDKILFATRQLAKRQITWLRSMQDIQIYDPFEIDIYQKINDAIKQFIN</sequence>
<feature type="site" description="Interaction with substrate tRNA" evidence="10">
    <location>
        <position position="115"/>
    </location>
</feature>
<comment type="subunit">
    <text evidence="10">Monomer.</text>
</comment>
<evidence type="ECO:0000256" key="12">
    <source>
        <dbReference type="RuleBase" id="RU003784"/>
    </source>
</evidence>
<keyword evidence="6 10" id="KW-0547">Nucleotide-binding</keyword>
<protein>
    <recommendedName>
        <fullName evidence="10">tRNA dimethylallyltransferase</fullName>
        <ecNumber evidence="10">2.5.1.75</ecNumber>
    </recommendedName>
    <alternativeName>
        <fullName evidence="10">Dimethylallyl diphosphate:tRNA dimethylallyltransferase</fullName>
        <shortName evidence="10">DMAPP:tRNA dimethylallyltransferase</shortName>
        <shortName evidence="10">DMATase</shortName>
    </alternativeName>
    <alternativeName>
        <fullName evidence="10">Isopentenyl-diphosphate:tRNA isopentenyltransferase</fullName>
        <shortName evidence="10">IPP transferase</shortName>
        <shortName evidence="10">IPPT</shortName>
        <shortName evidence="10">IPTase</shortName>
    </alternativeName>
</protein>
<dbReference type="PANTHER" id="PTHR11088">
    <property type="entry name" value="TRNA DIMETHYLALLYLTRANSFERASE"/>
    <property type="match status" value="1"/>
</dbReference>
<dbReference type="InterPro" id="IPR027417">
    <property type="entry name" value="P-loop_NTPase"/>
</dbReference>
<evidence type="ECO:0000256" key="5">
    <source>
        <dbReference type="ARBA" id="ARBA00022694"/>
    </source>
</evidence>
<organism evidence="14 15">
    <name type="scientific">Methylophilales bacterium MBRS-H7</name>
    <dbReference type="NCBI Taxonomy" id="1623450"/>
    <lineage>
        <taxon>Bacteria</taxon>
        <taxon>Pseudomonadati</taxon>
        <taxon>Pseudomonadota</taxon>
        <taxon>Betaproteobacteria</taxon>
        <taxon>Nitrosomonadales</taxon>
        <taxon>OM43 clade</taxon>
    </lineage>
</organism>
<keyword evidence="15" id="KW-1185">Reference proteome</keyword>
<evidence type="ECO:0000256" key="10">
    <source>
        <dbReference type="HAMAP-Rule" id="MF_00185"/>
    </source>
</evidence>
<feature type="binding site" evidence="10">
    <location>
        <begin position="2"/>
        <end position="9"/>
    </location>
    <ligand>
        <name>ATP</name>
        <dbReference type="ChEBI" id="CHEBI:30616"/>
    </ligand>
</feature>
<dbReference type="Gene3D" id="3.40.50.300">
    <property type="entry name" value="P-loop containing nucleotide triphosphate hydrolases"/>
    <property type="match status" value="1"/>
</dbReference>
<dbReference type="Pfam" id="PF01715">
    <property type="entry name" value="IPPT"/>
    <property type="match status" value="1"/>
</dbReference>
<dbReference type="EMBL" id="CP011002">
    <property type="protein sequence ID" value="AKO66379.1"/>
    <property type="molecule type" value="Genomic_DNA"/>
</dbReference>
<dbReference type="PANTHER" id="PTHR11088:SF60">
    <property type="entry name" value="TRNA DIMETHYLALLYLTRANSFERASE"/>
    <property type="match status" value="1"/>
</dbReference>
<keyword evidence="5 10" id="KW-0819">tRNA processing</keyword>
<feature type="region of interest" description="Interaction with substrate tRNA" evidence="10">
    <location>
        <begin position="267"/>
        <end position="274"/>
    </location>
</feature>
<evidence type="ECO:0000256" key="3">
    <source>
        <dbReference type="ARBA" id="ARBA00005842"/>
    </source>
</evidence>
<evidence type="ECO:0000256" key="6">
    <source>
        <dbReference type="ARBA" id="ARBA00022741"/>
    </source>
</evidence>
<evidence type="ECO:0000256" key="1">
    <source>
        <dbReference type="ARBA" id="ARBA00001946"/>
    </source>
</evidence>
<proteinExistence type="inferred from homology"/>
<gene>
    <name evidence="10" type="primary">miaA</name>
    <name evidence="14" type="ORF">VI33_06950</name>
</gene>
<dbReference type="Proteomes" id="UP000066549">
    <property type="component" value="Chromosome"/>
</dbReference>
<dbReference type="InterPro" id="IPR039657">
    <property type="entry name" value="Dimethylallyltransferase"/>
</dbReference>
<evidence type="ECO:0000256" key="13">
    <source>
        <dbReference type="RuleBase" id="RU003785"/>
    </source>
</evidence>
<feature type="region of interest" description="Interaction with substrate tRNA" evidence="10">
    <location>
        <begin position="149"/>
        <end position="153"/>
    </location>
</feature>
<evidence type="ECO:0000256" key="8">
    <source>
        <dbReference type="ARBA" id="ARBA00022842"/>
    </source>
</evidence>
<evidence type="ECO:0000256" key="2">
    <source>
        <dbReference type="ARBA" id="ARBA00003213"/>
    </source>
</evidence>
<evidence type="ECO:0000256" key="4">
    <source>
        <dbReference type="ARBA" id="ARBA00022679"/>
    </source>
</evidence>
<dbReference type="Gene3D" id="1.10.20.140">
    <property type="match status" value="1"/>
</dbReference>
<dbReference type="PATRIC" id="fig|1623450.3.peg.1388"/>